<dbReference type="InterPro" id="IPR015939">
    <property type="entry name" value="Fum_Rdtase/Succ_DH_flav-like_C"/>
</dbReference>
<dbReference type="GO" id="GO:0000104">
    <property type="term" value="F:succinate dehydrogenase activity"/>
    <property type="evidence" value="ECO:0007669"/>
    <property type="project" value="TreeGrafter"/>
</dbReference>
<dbReference type="GO" id="GO:0005886">
    <property type="term" value="C:plasma membrane"/>
    <property type="evidence" value="ECO:0007669"/>
    <property type="project" value="TreeGrafter"/>
</dbReference>
<proteinExistence type="predicted"/>
<comment type="cofactor">
    <cofactor evidence="1">
        <name>FAD</name>
        <dbReference type="ChEBI" id="CHEBI:57692"/>
    </cofactor>
</comment>
<evidence type="ECO:0000313" key="7">
    <source>
        <dbReference type="Proteomes" id="UP000823821"/>
    </source>
</evidence>
<dbReference type="Gene3D" id="3.90.700.10">
    <property type="entry name" value="Succinate dehydrogenase/fumarate reductase flavoprotein, catalytic domain"/>
    <property type="match status" value="1"/>
</dbReference>
<protein>
    <submittedName>
        <fullName evidence="6">FAD-binding protein</fullName>
    </submittedName>
</protein>
<dbReference type="InterPro" id="IPR027477">
    <property type="entry name" value="Succ_DH/fumarate_Rdtase_cat_sf"/>
</dbReference>
<dbReference type="InterPro" id="IPR036188">
    <property type="entry name" value="FAD/NAD-bd_sf"/>
</dbReference>
<dbReference type="Pfam" id="PF02910">
    <property type="entry name" value="Succ_DH_flav_C"/>
    <property type="match status" value="1"/>
</dbReference>
<evidence type="ECO:0000313" key="6">
    <source>
        <dbReference type="EMBL" id="HJA79530.1"/>
    </source>
</evidence>
<comment type="caution">
    <text evidence="6">The sequence shown here is derived from an EMBL/GenBank/DDBJ whole genome shotgun (WGS) entry which is preliminary data.</text>
</comment>
<organism evidence="6 7">
    <name type="scientific">Candidatus Desulfovibrio intestinavium</name>
    <dbReference type="NCBI Taxonomy" id="2838534"/>
    <lineage>
        <taxon>Bacteria</taxon>
        <taxon>Pseudomonadati</taxon>
        <taxon>Thermodesulfobacteriota</taxon>
        <taxon>Desulfovibrionia</taxon>
        <taxon>Desulfovibrionales</taxon>
        <taxon>Desulfovibrionaceae</taxon>
        <taxon>Desulfovibrio</taxon>
    </lineage>
</organism>
<dbReference type="PANTHER" id="PTHR11632">
    <property type="entry name" value="SUCCINATE DEHYDROGENASE 2 FLAVOPROTEIN SUBUNIT"/>
    <property type="match status" value="1"/>
</dbReference>
<gene>
    <name evidence="6" type="ORF">H9784_08220</name>
</gene>
<reference evidence="6" key="1">
    <citation type="journal article" date="2021" name="PeerJ">
        <title>Extensive microbial diversity within the chicken gut microbiome revealed by metagenomics and culture.</title>
        <authorList>
            <person name="Gilroy R."/>
            <person name="Ravi A."/>
            <person name="Getino M."/>
            <person name="Pursley I."/>
            <person name="Horton D.L."/>
            <person name="Alikhan N.F."/>
            <person name="Baker D."/>
            <person name="Gharbi K."/>
            <person name="Hall N."/>
            <person name="Watson M."/>
            <person name="Adriaenssens E.M."/>
            <person name="Foster-Nyarko E."/>
            <person name="Jarju S."/>
            <person name="Secka A."/>
            <person name="Antonio M."/>
            <person name="Oren A."/>
            <person name="Chaudhuri R.R."/>
            <person name="La Ragione R."/>
            <person name="Hildebrand F."/>
            <person name="Pallen M.J."/>
        </authorList>
    </citation>
    <scope>NUCLEOTIDE SEQUENCE</scope>
    <source>
        <strain evidence="6">5032</strain>
    </source>
</reference>
<dbReference type="SUPFAM" id="SSF46977">
    <property type="entry name" value="Succinate dehydrogenase/fumarate reductase flavoprotein C-terminal domain"/>
    <property type="match status" value="1"/>
</dbReference>
<dbReference type="GO" id="GO:0009055">
    <property type="term" value="F:electron transfer activity"/>
    <property type="evidence" value="ECO:0007669"/>
    <property type="project" value="TreeGrafter"/>
</dbReference>
<dbReference type="Gene3D" id="3.50.50.60">
    <property type="entry name" value="FAD/NAD(P)-binding domain"/>
    <property type="match status" value="1"/>
</dbReference>
<feature type="domain" description="FAD-dependent oxidoreductase 2 FAD-binding" evidence="4">
    <location>
        <begin position="3"/>
        <end position="322"/>
    </location>
</feature>
<dbReference type="Gene3D" id="1.20.58.100">
    <property type="entry name" value="Fumarate reductase/succinate dehydrogenase flavoprotein-like, C-terminal domain"/>
    <property type="match status" value="1"/>
</dbReference>
<dbReference type="GO" id="GO:0009061">
    <property type="term" value="P:anaerobic respiration"/>
    <property type="evidence" value="ECO:0007669"/>
    <property type="project" value="TreeGrafter"/>
</dbReference>
<dbReference type="PIRSF" id="PIRSF000171">
    <property type="entry name" value="SDHA_APRA_LASPO"/>
    <property type="match status" value="1"/>
</dbReference>
<dbReference type="EMBL" id="DWZD01000046">
    <property type="protein sequence ID" value="HJA79530.1"/>
    <property type="molecule type" value="Genomic_DNA"/>
</dbReference>
<reference evidence="6" key="2">
    <citation type="submission" date="2021-04" db="EMBL/GenBank/DDBJ databases">
        <authorList>
            <person name="Gilroy R."/>
        </authorList>
    </citation>
    <scope>NUCLEOTIDE SEQUENCE</scope>
    <source>
        <strain evidence="6">5032</strain>
    </source>
</reference>
<evidence type="ECO:0000256" key="1">
    <source>
        <dbReference type="ARBA" id="ARBA00001974"/>
    </source>
</evidence>
<evidence type="ECO:0000256" key="2">
    <source>
        <dbReference type="ARBA" id="ARBA00022630"/>
    </source>
</evidence>
<dbReference type="Pfam" id="PF00890">
    <property type="entry name" value="FAD_binding_2"/>
    <property type="match status" value="1"/>
</dbReference>
<dbReference type="InterPro" id="IPR030664">
    <property type="entry name" value="SdhA/FrdA/AprA"/>
</dbReference>
<dbReference type="InterPro" id="IPR003953">
    <property type="entry name" value="FAD-dep_OxRdtase_2_FAD-bd"/>
</dbReference>
<keyword evidence="3" id="KW-0560">Oxidoreductase</keyword>
<accession>A0A9D2KS44</accession>
<sequence length="525" mass="58868">MTMAGGDFEAVLPPDDVDAWVQDFVYYFDGLCDQNLMEEILKRSADRLQDYERFGCEFFRKEDGGRKFVPQRGLEHVKLYPARLKGHGGELMVKNIVRQLKDRSVERLGRILLTELLQRDGCVCGALGFDALNGDLYRFDARVVIAASGTGGWKASYGKNTPTGETMRMAYDAGAVLQHLEFARIWNMPRLFGWEGQTVLMPLGARFVNARGEAFMERYSPVLGSNTDPHYTTIAMAMEIRAGRGPITFDLSRIRQEDLILLRPQNGWQKLNHDKLAALGLDLFRDATEWVPQMTVSYGGLRADAWGNTNLKGLLAAGTARATEPGVYAGGFALMTTSVLGHMAGENAARLLGTLPEVKSDLSEAELAARQQALFAPLGRSGPSPKEVLTAIQRTVFPYGVSILKNETDLRAALRELERIRTEDLPRMAAADPHCLLKLHETRGVAFVSEMYVRASLERRETRAGHYREDCPQRDAAWLAWLCLRKDRAGLPEFFRIPVPLEQYKHPVERYYQDNFAFPVSTGAR</sequence>
<evidence type="ECO:0000259" key="4">
    <source>
        <dbReference type="Pfam" id="PF00890"/>
    </source>
</evidence>
<feature type="domain" description="Fumarate reductase/succinate dehydrogenase flavoprotein-like C-terminal" evidence="5">
    <location>
        <begin position="400"/>
        <end position="511"/>
    </location>
</feature>
<dbReference type="GO" id="GO:0050660">
    <property type="term" value="F:flavin adenine dinucleotide binding"/>
    <property type="evidence" value="ECO:0007669"/>
    <property type="project" value="TreeGrafter"/>
</dbReference>
<evidence type="ECO:0000256" key="3">
    <source>
        <dbReference type="ARBA" id="ARBA00023002"/>
    </source>
</evidence>
<name>A0A9D2KS44_9BACT</name>
<dbReference type="Proteomes" id="UP000823821">
    <property type="component" value="Unassembled WGS sequence"/>
</dbReference>
<evidence type="ECO:0000259" key="5">
    <source>
        <dbReference type="Pfam" id="PF02910"/>
    </source>
</evidence>
<dbReference type="PANTHER" id="PTHR11632:SF73">
    <property type="entry name" value="BLR3196 PROTEIN"/>
    <property type="match status" value="1"/>
</dbReference>
<dbReference type="InterPro" id="IPR037099">
    <property type="entry name" value="Fum_R/Succ_DH_flav-like_C_sf"/>
</dbReference>
<keyword evidence="2" id="KW-0285">Flavoprotein</keyword>
<dbReference type="AlphaFoldDB" id="A0A9D2KS44"/>
<dbReference type="SUPFAM" id="SSF51905">
    <property type="entry name" value="FAD/NAD(P)-binding domain"/>
    <property type="match status" value="1"/>
</dbReference>